<keyword evidence="1" id="KW-0175">Coiled coil</keyword>
<organism evidence="3 4">
    <name type="scientific">Pelobates cultripes</name>
    <name type="common">Western spadefoot toad</name>
    <dbReference type="NCBI Taxonomy" id="61616"/>
    <lineage>
        <taxon>Eukaryota</taxon>
        <taxon>Metazoa</taxon>
        <taxon>Chordata</taxon>
        <taxon>Craniata</taxon>
        <taxon>Vertebrata</taxon>
        <taxon>Euteleostomi</taxon>
        <taxon>Amphibia</taxon>
        <taxon>Batrachia</taxon>
        <taxon>Anura</taxon>
        <taxon>Pelobatoidea</taxon>
        <taxon>Pelobatidae</taxon>
        <taxon>Pelobates</taxon>
    </lineage>
</organism>
<accession>A0AAD1RZA7</accession>
<name>A0AAD1RZA7_PELCU</name>
<feature type="compositionally biased region" description="Basic and acidic residues" evidence="2">
    <location>
        <begin position="17"/>
        <end position="34"/>
    </location>
</feature>
<protein>
    <submittedName>
        <fullName evidence="3">Uncharacterized protein</fullName>
    </submittedName>
</protein>
<evidence type="ECO:0000256" key="1">
    <source>
        <dbReference type="SAM" id="Coils"/>
    </source>
</evidence>
<gene>
    <name evidence="3" type="ORF">PECUL_23A040390</name>
</gene>
<evidence type="ECO:0000256" key="2">
    <source>
        <dbReference type="SAM" id="MobiDB-lite"/>
    </source>
</evidence>
<sequence length="151" mass="16478">MARDISKLLTGTPIPEVPERVDKEASMDLSDKEASPPQARLTKPTPSGSSAPREALASISSAKQDIADLYDCIRTLFDSDIALVKEEVHAVTERVRVIEEEVAGLKQGLIALEKKVHALQSLKATTNHKVDAMDDRGRRKNPKIRGVSVLV</sequence>
<dbReference type="EMBL" id="OW240915">
    <property type="protein sequence ID" value="CAH2283618.1"/>
    <property type="molecule type" value="Genomic_DNA"/>
</dbReference>
<feature type="region of interest" description="Disordered" evidence="2">
    <location>
        <begin position="1"/>
        <end position="57"/>
    </location>
</feature>
<evidence type="ECO:0000313" key="3">
    <source>
        <dbReference type="EMBL" id="CAH2283618.1"/>
    </source>
</evidence>
<dbReference type="Proteomes" id="UP001295444">
    <property type="component" value="Chromosome 04"/>
</dbReference>
<keyword evidence="4" id="KW-1185">Reference proteome</keyword>
<dbReference type="AlphaFoldDB" id="A0AAD1RZA7"/>
<proteinExistence type="predicted"/>
<reference evidence="3" key="1">
    <citation type="submission" date="2022-03" db="EMBL/GenBank/DDBJ databases">
        <authorList>
            <person name="Alioto T."/>
            <person name="Alioto T."/>
            <person name="Gomez Garrido J."/>
        </authorList>
    </citation>
    <scope>NUCLEOTIDE SEQUENCE</scope>
</reference>
<evidence type="ECO:0000313" key="4">
    <source>
        <dbReference type="Proteomes" id="UP001295444"/>
    </source>
</evidence>
<feature type="coiled-coil region" evidence="1">
    <location>
        <begin position="81"/>
        <end position="115"/>
    </location>
</feature>